<protein>
    <submittedName>
        <fullName evidence="2">Helix-turn-helix domain-containing protein</fullName>
    </submittedName>
</protein>
<feature type="domain" description="Helix-turn-helix" evidence="1">
    <location>
        <begin position="8"/>
        <end position="54"/>
    </location>
</feature>
<reference evidence="2" key="1">
    <citation type="submission" date="2023-03" db="EMBL/GenBank/DDBJ databases">
        <title>Selenobaculum gbiensis gen. nov. sp. nov., a new bacterium isolated from the gut microbiota of IBD patient.</title>
        <authorList>
            <person name="Yeo S."/>
            <person name="Park H."/>
            <person name="Huh C.S."/>
        </authorList>
    </citation>
    <scope>NUCLEOTIDE SEQUENCE</scope>
    <source>
        <strain evidence="2">ICN-92133</strain>
    </source>
</reference>
<evidence type="ECO:0000313" key="2">
    <source>
        <dbReference type="EMBL" id="WIW70669.1"/>
    </source>
</evidence>
<organism evidence="2 3">
    <name type="scientific">Selenobaculum gibii</name>
    <dbReference type="NCBI Taxonomy" id="3054208"/>
    <lineage>
        <taxon>Bacteria</taxon>
        <taxon>Bacillati</taxon>
        <taxon>Bacillota</taxon>
        <taxon>Negativicutes</taxon>
        <taxon>Selenomonadales</taxon>
        <taxon>Selenomonadaceae</taxon>
        <taxon>Selenobaculum</taxon>
    </lineage>
</organism>
<accession>A0A9Y2EV83</accession>
<dbReference type="NCBIfam" id="TIGR01764">
    <property type="entry name" value="excise"/>
    <property type="match status" value="1"/>
</dbReference>
<proteinExistence type="predicted"/>
<dbReference type="InterPro" id="IPR010093">
    <property type="entry name" value="SinI_DNA-bd"/>
</dbReference>
<dbReference type="InterPro" id="IPR041657">
    <property type="entry name" value="HTH_17"/>
</dbReference>
<name>A0A9Y2EV83_9FIRM</name>
<evidence type="ECO:0000313" key="3">
    <source>
        <dbReference type="Proteomes" id="UP001243623"/>
    </source>
</evidence>
<dbReference type="AlphaFoldDB" id="A0A9Y2EV83"/>
<dbReference type="EMBL" id="CP120678">
    <property type="protein sequence ID" value="WIW70669.1"/>
    <property type="molecule type" value="Genomic_DNA"/>
</dbReference>
<dbReference type="Pfam" id="PF12728">
    <property type="entry name" value="HTH_17"/>
    <property type="match status" value="1"/>
</dbReference>
<dbReference type="Proteomes" id="UP001243623">
    <property type="component" value="Chromosome"/>
</dbReference>
<dbReference type="RefSeq" id="WP_147669509.1">
    <property type="nucleotide sequence ID" value="NZ_CP120678.1"/>
</dbReference>
<evidence type="ECO:0000259" key="1">
    <source>
        <dbReference type="Pfam" id="PF12728"/>
    </source>
</evidence>
<dbReference type="KEGG" id="sgbi:P3F81_12395"/>
<dbReference type="GO" id="GO:0003677">
    <property type="term" value="F:DNA binding"/>
    <property type="evidence" value="ECO:0007669"/>
    <property type="project" value="InterPro"/>
</dbReference>
<gene>
    <name evidence="2" type="ORF">P3F81_12395</name>
</gene>
<keyword evidence="3" id="KW-1185">Reference proteome</keyword>
<sequence>MFNQYEDLVTVEELTEMLNIGKNSAYKLLASGNLKAFRINRIWKIPRQSVTDYVYAQTKSPATN</sequence>